<sequence length="307" mass="34391">MAGETGPIADTVSLSISMVIAGLFAISVYNSLEIYISIYRTFRRRQGLYFWSAICANTGIPILSVSSLLRFFALAPAGPMSIVIDIGWWMMVTGQSLMVYSRLHLVIGDPRKLRWLLCMVIGMFLFVQVPVGILFIANNYYRGPNMETPITTVFDGTEKTQLVVLSLQEVILSGLYVYEWANMRKQIEITKGRKVQTMFHELVTLFVVVVALDISLIIIQFANLFEIQVTYKPLVYSIKLKVETFVLNNLVELVSSGGNGPELPRGLMTMDRAVHDDDPWRSRRTPSLGARGGNDSELPVPKKTVSI</sequence>
<keyword evidence="2" id="KW-0472">Membrane</keyword>
<feature type="region of interest" description="Disordered" evidence="1">
    <location>
        <begin position="274"/>
        <end position="307"/>
    </location>
</feature>
<name>A0A4Z0Z5D0_9PEZI</name>
<proteinExistence type="predicted"/>
<feature type="transmembrane region" description="Helical" evidence="2">
    <location>
        <begin position="86"/>
        <end position="103"/>
    </location>
</feature>
<evidence type="ECO:0000259" key="3">
    <source>
        <dbReference type="Pfam" id="PF24802"/>
    </source>
</evidence>
<dbReference type="AlphaFoldDB" id="A0A4Z0Z5D0"/>
<feature type="transmembrane region" description="Helical" evidence="2">
    <location>
        <begin position="202"/>
        <end position="222"/>
    </location>
</feature>
<comment type="caution">
    <text evidence="4">The sequence shown here is derived from an EMBL/GenBank/DDBJ whole genome shotgun (WGS) entry which is preliminary data.</text>
</comment>
<organism evidence="4 5">
    <name type="scientific">Xylaria hypoxylon</name>
    <dbReference type="NCBI Taxonomy" id="37992"/>
    <lineage>
        <taxon>Eukaryota</taxon>
        <taxon>Fungi</taxon>
        <taxon>Dikarya</taxon>
        <taxon>Ascomycota</taxon>
        <taxon>Pezizomycotina</taxon>
        <taxon>Sordariomycetes</taxon>
        <taxon>Xylariomycetidae</taxon>
        <taxon>Xylariales</taxon>
        <taxon>Xylariaceae</taxon>
        <taxon>Xylaria</taxon>
    </lineage>
</organism>
<reference evidence="4 5" key="1">
    <citation type="submission" date="2019-03" db="EMBL/GenBank/DDBJ databases">
        <title>Draft genome sequence of Xylaria hypoxylon DSM 108379, a ubiquitous saprotrophic-parasitic fungi on hardwood.</title>
        <authorList>
            <person name="Buettner E."/>
            <person name="Leonhardt S."/>
            <person name="Gebauer A.M."/>
            <person name="Liers C."/>
            <person name="Hofrichter M."/>
            <person name="Kellner H."/>
        </authorList>
    </citation>
    <scope>NUCLEOTIDE SEQUENCE [LARGE SCALE GENOMIC DNA]</scope>
    <source>
        <strain evidence="4 5">DSM 108379</strain>
    </source>
</reference>
<dbReference type="OrthoDB" id="405906at2759"/>
<feature type="transmembrane region" description="Helical" evidence="2">
    <location>
        <begin position="115"/>
        <end position="141"/>
    </location>
</feature>
<keyword evidence="2" id="KW-0812">Transmembrane</keyword>
<protein>
    <recommendedName>
        <fullName evidence="3">DUF7703 domain-containing protein</fullName>
    </recommendedName>
</protein>
<dbReference type="PANTHER" id="PTHR37013">
    <property type="entry name" value="INTEGRAL MEMBRANE PROTEIN (AFU_ORTHOLOGUE AFUA_1G05950)-RELATED"/>
    <property type="match status" value="1"/>
</dbReference>
<feature type="transmembrane region" description="Helical" evidence="2">
    <location>
        <begin position="12"/>
        <end position="36"/>
    </location>
</feature>
<evidence type="ECO:0000313" key="5">
    <source>
        <dbReference type="Proteomes" id="UP000297716"/>
    </source>
</evidence>
<dbReference type="PANTHER" id="PTHR37013:SF4">
    <property type="entry name" value="INTEGRAL MEMBRANE PROTEIN"/>
    <property type="match status" value="1"/>
</dbReference>
<feature type="domain" description="DUF7703" evidence="3">
    <location>
        <begin position="11"/>
        <end position="253"/>
    </location>
</feature>
<gene>
    <name evidence="4" type="ORF">E0Z10_g4084</name>
</gene>
<dbReference type="Pfam" id="PF24802">
    <property type="entry name" value="DUF7703"/>
    <property type="match status" value="1"/>
</dbReference>
<keyword evidence="2" id="KW-1133">Transmembrane helix</keyword>
<evidence type="ECO:0000313" key="4">
    <source>
        <dbReference type="EMBL" id="TGJ84696.1"/>
    </source>
</evidence>
<keyword evidence="5" id="KW-1185">Reference proteome</keyword>
<dbReference type="InterPro" id="IPR056120">
    <property type="entry name" value="DUF7703"/>
</dbReference>
<feature type="transmembrane region" description="Helical" evidence="2">
    <location>
        <begin position="48"/>
        <end position="74"/>
    </location>
</feature>
<dbReference type="EMBL" id="SKBN01000061">
    <property type="protein sequence ID" value="TGJ84696.1"/>
    <property type="molecule type" value="Genomic_DNA"/>
</dbReference>
<evidence type="ECO:0000256" key="1">
    <source>
        <dbReference type="SAM" id="MobiDB-lite"/>
    </source>
</evidence>
<feature type="transmembrane region" description="Helical" evidence="2">
    <location>
        <begin position="161"/>
        <end position="181"/>
    </location>
</feature>
<dbReference type="Proteomes" id="UP000297716">
    <property type="component" value="Unassembled WGS sequence"/>
</dbReference>
<evidence type="ECO:0000256" key="2">
    <source>
        <dbReference type="SAM" id="Phobius"/>
    </source>
</evidence>
<accession>A0A4Z0Z5D0</accession>